<proteinExistence type="predicted"/>
<protein>
    <submittedName>
        <fullName evidence="6">Biotin carboxylase</fullName>
    </submittedName>
</protein>
<keyword evidence="3 4" id="KW-0067">ATP-binding</keyword>
<dbReference type="GO" id="GO:0046872">
    <property type="term" value="F:metal ion binding"/>
    <property type="evidence" value="ECO:0007669"/>
    <property type="project" value="InterPro"/>
</dbReference>
<evidence type="ECO:0000256" key="3">
    <source>
        <dbReference type="ARBA" id="ARBA00022840"/>
    </source>
</evidence>
<evidence type="ECO:0000256" key="1">
    <source>
        <dbReference type="ARBA" id="ARBA00022598"/>
    </source>
</evidence>
<dbReference type="OrthoDB" id="24041at2"/>
<dbReference type="RefSeq" id="WP_090051492.1">
    <property type="nucleotide sequence ID" value="NZ_FNCC01000008.1"/>
</dbReference>
<dbReference type="InterPro" id="IPR011761">
    <property type="entry name" value="ATP-grasp"/>
</dbReference>
<dbReference type="GO" id="GO:0016874">
    <property type="term" value="F:ligase activity"/>
    <property type="evidence" value="ECO:0007669"/>
    <property type="project" value="UniProtKB-KW"/>
</dbReference>
<organism evidence="6 7">
    <name type="scientific">Lentzea fradiae</name>
    <dbReference type="NCBI Taxonomy" id="200378"/>
    <lineage>
        <taxon>Bacteria</taxon>
        <taxon>Bacillati</taxon>
        <taxon>Actinomycetota</taxon>
        <taxon>Actinomycetes</taxon>
        <taxon>Pseudonocardiales</taxon>
        <taxon>Pseudonocardiaceae</taxon>
        <taxon>Lentzea</taxon>
    </lineage>
</organism>
<dbReference type="InterPro" id="IPR040570">
    <property type="entry name" value="LAL_C2"/>
</dbReference>
<keyword evidence="1" id="KW-0436">Ligase</keyword>
<dbReference type="STRING" id="200378.SAMN05216553_108306"/>
<dbReference type="PROSITE" id="PS50975">
    <property type="entry name" value="ATP_GRASP"/>
    <property type="match status" value="1"/>
</dbReference>
<feature type="domain" description="ATP-grasp" evidence="5">
    <location>
        <begin position="121"/>
        <end position="312"/>
    </location>
</feature>
<keyword evidence="2 4" id="KW-0547">Nucleotide-binding</keyword>
<dbReference type="AlphaFoldDB" id="A0A1G7UMQ2"/>
<reference evidence="7" key="1">
    <citation type="submission" date="2016-10" db="EMBL/GenBank/DDBJ databases">
        <authorList>
            <person name="Varghese N."/>
            <person name="Submissions S."/>
        </authorList>
    </citation>
    <scope>NUCLEOTIDE SEQUENCE [LARGE SCALE GENOMIC DNA]</scope>
    <source>
        <strain evidence="7">CGMCC 4.3506</strain>
    </source>
</reference>
<dbReference type="Pfam" id="PF18603">
    <property type="entry name" value="LAL_C2"/>
    <property type="match status" value="1"/>
</dbReference>
<evidence type="ECO:0000256" key="4">
    <source>
        <dbReference type="PROSITE-ProRule" id="PRU00409"/>
    </source>
</evidence>
<dbReference type="PANTHER" id="PTHR43585">
    <property type="entry name" value="FUMIPYRROLE BIOSYNTHESIS PROTEIN C"/>
    <property type="match status" value="1"/>
</dbReference>
<sequence length="417" mass="45208">MTGLLMVMPYRAYLAKAKAEGFRVGAVWDPKVATEIFGGHAGEYLDDVRRLADAFWEADFADPAGYERVLREAAAEFGAELVYHVGQEESMGLAARVAEDLGLAVNSAEAVHRLNDKVALRRLLGEHGLSPVRYADAPDWRSARALLGGFDLPVVVKPTQLSGSRGVVLVHDRAEFEDWGAALDETGYTGPVLVEEYLVGPEFSVETISVQGRHHVIGVTHKRLGPPPLFVEAGHAHPAPESYDVAALGAAVVAMLDATGYRTGPAHTELRLTPAGPRIIESQARLGGDRIPRLVELATGIDLERAVFGGLAGRSPGGRSRPDVAWIHYFSLPFGVLRSVDGLDEIRALPFVDELSFPFEPGSRVPAIVDWRTRHGFVVVSAGSHEEAARRVTKVESLLRVDVETTRKPEGAGREER</sequence>
<evidence type="ECO:0000313" key="6">
    <source>
        <dbReference type="EMBL" id="SDG48885.1"/>
    </source>
</evidence>
<evidence type="ECO:0000313" key="7">
    <source>
        <dbReference type="Proteomes" id="UP000199623"/>
    </source>
</evidence>
<dbReference type="EMBL" id="FNCC01000008">
    <property type="protein sequence ID" value="SDG48885.1"/>
    <property type="molecule type" value="Genomic_DNA"/>
</dbReference>
<dbReference type="Gene3D" id="3.30.470.20">
    <property type="entry name" value="ATP-grasp fold, B domain"/>
    <property type="match status" value="1"/>
</dbReference>
<keyword evidence="7" id="KW-1185">Reference proteome</keyword>
<dbReference type="GO" id="GO:0005524">
    <property type="term" value="F:ATP binding"/>
    <property type="evidence" value="ECO:0007669"/>
    <property type="project" value="UniProtKB-UniRule"/>
</dbReference>
<dbReference type="Pfam" id="PF13535">
    <property type="entry name" value="ATP-grasp_4"/>
    <property type="match status" value="1"/>
</dbReference>
<dbReference type="InterPro" id="IPR052032">
    <property type="entry name" value="ATP-dep_AA_Ligase"/>
</dbReference>
<name>A0A1G7UMQ2_9PSEU</name>
<accession>A0A1G7UMQ2</accession>
<gene>
    <name evidence="6" type="ORF">SAMN05216553_108306</name>
</gene>
<evidence type="ECO:0000259" key="5">
    <source>
        <dbReference type="PROSITE" id="PS50975"/>
    </source>
</evidence>
<dbReference type="SMART" id="SM01209">
    <property type="entry name" value="GARS_A"/>
    <property type="match status" value="1"/>
</dbReference>
<dbReference type="SUPFAM" id="SSF56059">
    <property type="entry name" value="Glutathione synthetase ATP-binding domain-like"/>
    <property type="match status" value="1"/>
</dbReference>
<dbReference type="Proteomes" id="UP000199623">
    <property type="component" value="Unassembled WGS sequence"/>
</dbReference>
<dbReference type="PANTHER" id="PTHR43585:SF2">
    <property type="entry name" value="ATP-GRASP ENZYME FSQD"/>
    <property type="match status" value="1"/>
</dbReference>
<evidence type="ECO:0000256" key="2">
    <source>
        <dbReference type="ARBA" id="ARBA00022741"/>
    </source>
</evidence>